<evidence type="ECO:0000313" key="2">
    <source>
        <dbReference type="Proteomes" id="UP000316639"/>
    </source>
</evidence>
<dbReference type="Pfam" id="PF10604">
    <property type="entry name" value="Polyketide_cyc2"/>
    <property type="match status" value="1"/>
</dbReference>
<name>A0A563EVL1_9PSEU</name>
<dbReference type="Proteomes" id="UP000316639">
    <property type="component" value="Unassembled WGS sequence"/>
</dbReference>
<dbReference type="RefSeq" id="WP_146351377.1">
    <property type="nucleotide sequence ID" value="NZ_VOBR01000007.1"/>
</dbReference>
<reference evidence="1 2" key="1">
    <citation type="submission" date="2019-07" db="EMBL/GenBank/DDBJ databases">
        <title>Lentzea xizangensis sp. nov., isolated from Qinghai-Tibetan Plateau Soils.</title>
        <authorList>
            <person name="Huang J."/>
        </authorList>
    </citation>
    <scope>NUCLEOTIDE SEQUENCE [LARGE SCALE GENOMIC DNA]</scope>
    <source>
        <strain evidence="1 2">FXJ1.1311</strain>
    </source>
</reference>
<dbReference type="InterPro" id="IPR023393">
    <property type="entry name" value="START-like_dom_sf"/>
</dbReference>
<dbReference type="EMBL" id="VOBR01000007">
    <property type="protein sequence ID" value="TWP51735.1"/>
    <property type="molecule type" value="Genomic_DNA"/>
</dbReference>
<evidence type="ECO:0000313" key="1">
    <source>
        <dbReference type="EMBL" id="TWP51735.1"/>
    </source>
</evidence>
<dbReference type="OrthoDB" id="2898773at2"/>
<dbReference type="Gene3D" id="3.30.530.20">
    <property type="match status" value="1"/>
</dbReference>
<dbReference type="InterPro" id="IPR019587">
    <property type="entry name" value="Polyketide_cyclase/dehydratase"/>
</dbReference>
<dbReference type="SUPFAM" id="SSF55961">
    <property type="entry name" value="Bet v1-like"/>
    <property type="match status" value="1"/>
</dbReference>
<proteinExistence type="predicted"/>
<accession>A0A563EVL1</accession>
<comment type="caution">
    <text evidence="1">The sequence shown here is derived from an EMBL/GenBank/DDBJ whole genome shotgun (WGS) entry which is preliminary data.</text>
</comment>
<keyword evidence="2" id="KW-1185">Reference proteome</keyword>
<dbReference type="AlphaFoldDB" id="A0A563EVL1"/>
<gene>
    <name evidence="1" type="ORF">FKR81_12780</name>
</gene>
<protein>
    <recommendedName>
        <fullName evidence="3">Polyketide cyclase / dehydrase and lipid transport</fullName>
    </recommendedName>
</protein>
<organism evidence="1 2">
    <name type="scientific">Lentzea tibetensis</name>
    <dbReference type="NCBI Taxonomy" id="2591470"/>
    <lineage>
        <taxon>Bacteria</taxon>
        <taxon>Bacillati</taxon>
        <taxon>Actinomycetota</taxon>
        <taxon>Actinomycetes</taxon>
        <taxon>Pseudonocardiales</taxon>
        <taxon>Pseudonocardiaceae</taxon>
        <taxon>Lentzea</taxon>
    </lineage>
</organism>
<evidence type="ECO:0008006" key="3">
    <source>
        <dbReference type="Google" id="ProtNLM"/>
    </source>
</evidence>
<sequence length="148" mass="16317">MTVDVRPSVLVRRPPAEVAAVMFDPAQDLRWTGGITSSRPARPGPLVEGTIVERTATFLGRTFTYGYVVTRHEPDRLVEMTVDRPFPMVVRYELAADAEGTRVAIHATGGPGRFFGWLSPVLARQVRRSIAGDLDRLRICLESAPGQD</sequence>